<protein>
    <submittedName>
        <fullName evidence="1">Uncharacterized protein</fullName>
    </submittedName>
</protein>
<sequence length="54" mass="6408">MVSINQLLIGIFFFFFKKNMQSQTRNALFRPRSSNKPVRPRLHKVWTVSAISLR</sequence>
<evidence type="ECO:0000313" key="1">
    <source>
        <dbReference type="EMBL" id="PTB41646.1"/>
    </source>
</evidence>
<name>A0A2T3ZA32_TRIA4</name>
<accession>A0A2T3ZA32</accession>
<gene>
    <name evidence="1" type="ORF">M441DRAFT_139870</name>
</gene>
<keyword evidence="2" id="KW-1185">Reference proteome</keyword>
<dbReference type="EMBL" id="KZ679261">
    <property type="protein sequence ID" value="PTB41646.1"/>
    <property type="molecule type" value="Genomic_DNA"/>
</dbReference>
<dbReference type="Proteomes" id="UP000240493">
    <property type="component" value="Unassembled WGS sequence"/>
</dbReference>
<dbReference type="OrthoDB" id="10519343at2759"/>
<reference evidence="1 2" key="1">
    <citation type="submission" date="2016-07" db="EMBL/GenBank/DDBJ databases">
        <title>Multiple horizontal gene transfer events from other fungi enriched the ability of initially mycotrophic Trichoderma (Ascomycota) to feed on dead plant biomass.</title>
        <authorList>
            <consortium name="DOE Joint Genome Institute"/>
            <person name="Aerts A."/>
            <person name="Atanasova L."/>
            <person name="Chenthamara K."/>
            <person name="Zhang J."/>
            <person name="Grujic M."/>
            <person name="Henrissat B."/>
            <person name="Kuo A."/>
            <person name="Salamov A."/>
            <person name="Lipzen A."/>
            <person name="Labutti K."/>
            <person name="Barry K."/>
            <person name="Miao Y."/>
            <person name="Rahimi M.J."/>
            <person name="Shen Q."/>
            <person name="Grigoriev I.V."/>
            <person name="Kubicek C.P."/>
            <person name="Druzhinina I.S."/>
        </authorList>
    </citation>
    <scope>NUCLEOTIDE SEQUENCE [LARGE SCALE GENOMIC DNA]</scope>
    <source>
        <strain evidence="1 2">CBS 433.97</strain>
    </source>
</reference>
<evidence type="ECO:0000313" key="2">
    <source>
        <dbReference type="Proteomes" id="UP000240493"/>
    </source>
</evidence>
<proteinExistence type="predicted"/>
<organism evidence="1 2">
    <name type="scientific">Trichoderma asperellum (strain ATCC 204424 / CBS 433.97 / NBRC 101777)</name>
    <dbReference type="NCBI Taxonomy" id="1042311"/>
    <lineage>
        <taxon>Eukaryota</taxon>
        <taxon>Fungi</taxon>
        <taxon>Dikarya</taxon>
        <taxon>Ascomycota</taxon>
        <taxon>Pezizomycotina</taxon>
        <taxon>Sordariomycetes</taxon>
        <taxon>Hypocreomycetidae</taxon>
        <taxon>Hypocreales</taxon>
        <taxon>Hypocreaceae</taxon>
        <taxon>Trichoderma</taxon>
    </lineage>
</organism>
<dbReference type="AlphaFoldDB" id="A0A2T3ZA32"/>